<accession>A0A0B7NP79</accession>
<reference evidence="7 8" key="1">
    <citation type="submission" date="2014-09" db="EMBL/GenBank/DDBJ databases">
        <authorList>
            <person name="Ellenberger Sabrina"/>
        </authorList>
    </citation>
    <scope>NUCLEOTIDE SEQUENCE [LARGE SCALE GENOMIC DNA]</scope>
    <source>
        <strain evidence="7 8">CBS 412.66</strain>
    </source>
</reference>
<dbReference type="InterPro" id="IPR000960">
    <property type="entry name" value="Flavin_mOase"/>
</dbReference>
<evidence type="ECO:0008006" key="9">
    <source>
        <dbReference type="Google" id="ProtNLM"/>
    </source>
</evidence>
<gene>
    <name evidence="7" type="primary">PARPA_11466.1 scaffold 44122</name>
</gene>
<name>A0A0B7NP79_9FUNG</name>
<dbReference type="SUPFAM" id="SSF51905">
    <property type="entry name" value="FAD/NAD(P)-binding domain"/>
    <property type="match status" value="2"/>
</dbReference>
<dbReference type="InterPro" id="IPR036188">
    <property type="entry name" value="FAD/NAD-bd_sf"/>
</dbReference>
<sequence>MSNQASEASSARISYDDIVKKSLEEANEALKDPYVFKTRIKKVAVIGAGHCGLISARHLKEAGFTVRVFDRNSTVGGIWVYSERPQPKPKMPSSRIKRQVDPAAKDVSASIDNPQKKLYEMTPEIQNLLLTKKPPSACYRDLYNNTATHLMAIPDFPYPEHTECWIPHQRVSEYLEDYASAFDLMPLIEFDTSVDLVTKDQENQTWNLSLSKYTVYSSGMVRESRWKETFDAVVVASGQYQDPFVPDIKDLTAYSKIYPDKVSHSAQYRKPEDYKNKNVVIVGGSISAVDIVRSLEGFAKSITISIKAPFESPLKIYQVLRSLIPKSVSIKPEIKSFSNAAGEVDGSIVFLDDTALDNIDQVIFCTGFNNRLPFMGDLAIPKEQSDVKYVPPRPIYDDVPESHVVLGPQFPLNLYREAFLMSDPTLTFVGQPPFFSTISQFDTQARAVARVWSGGALLPNTNLMLKYAAEHDDGIDPQELFHGDRRRREPFVIWLNHHARELHKDEKECPPIVNYREDYEAEGFRTMELWITNSEENLKKTKDYINEHYL</sequence>
<dbReference type="InterPro" id="IPR050346">
    <property type="entry name" value="FMO-like"/>
</dbReference>
<dbReference type="PRINTS" id="PR00370">
    <property type="entry name" value="FMOXYGENASE"/>
</dbReference>
<evidence type="ECO:0000256" key="6">
    <source>
        <dbReference type="SAM" id="MobiDB-lite"/>
    </source>
</evidence>
<keyword evidence="5" id="KW-0560">Oxidoreductase</keyword>
<proteinExistence type="inferred from homology"/>
<dbReference type="InterPro" id="IPR020946">
    <property type="entry name" value="Flavin_mOase-like"/>
</dbReference>
<dbReference type="OrthoDB" id="66881at2759"/>
<dbReference type="Proteomes" id="UP000054107">
    <property type="component" value="Unassembled WGS sequence"/>
</dbReference>
<dbReference type="Pfam" id="PF13450">
    <property type="entry name" value="NAD_binding_8"/>
    <property type="match status" value="1"/>
</dbReference>
<evidence type="ECO:0000256" key="4">
    <source>
        <dbReference type="ARBA" id="ARBA00022857"/>
    </source>
</evidence>
<keyword evidence="8" id="KW-1185">Reference proteome</keyword>
<dbReference type="Gene3D" id="3.50.50.60">
    <property type="entry name" value="FAD/NAD(P)-binding domain"/>
    <property type="match status" value="2"/>
</dbReference>
<dbReference type="GO" id="GO:0050661">
    <property type="term" value="F:NADP binding"/>
    <property type="evidence" value="ECO:0007669"/>
    <property type="project" value="InterPro"/>
</dbReference>
<evidence type="ECO:0000313" key="7">
    <source>
        <dbReference type="EMBL" id="CEP17173.1"/>
    </source>
</evidence>
<dbReference type="GO" id="GO:0004499">
    <property type="term" value="F:N,N-dimethylaniline monooxygenase activity"/>
    <property type="evidence" value="ECO:0007669"/>
    <property type="project" value="InterPro"/>
</dbReference>
<keyword evidence="4" id="KW-0521">NADP</keyword>
<evidence type="ECO:0000256" key="3">
    <source>
        <dbReference type="ARBA" id="ARBA00022827"/>
    </source>
</evidence>
<dbReference type="AlphaFoldDB" id="A0A0B7NP79"/>
<comment type="similarity">
    <text evidence="1">Belongs to the FMO family.</text>
</comment>
<feature type="region of interest" description="Disordered" evidence="6">
    <location>
        <begin position="86"/>
        <end position="107"/>
    </location>
</feature>
<dbReference type="STRING" id="35722.A0A0B7NP79"/>
<dbReference type="PANTHER" id="PTHR23023">
    <property type="entry name" value="DIMETHYLANILINE MONOOXYGENASE"/>
    <property type="match status" value="1"/>
</dbReference>
<evidence type="ECO:0000256" key="5">
    <source>
        <dbReference type="ARBA" id="ARBA00023002"/>
    </source>
</evidence>
<dbReference type="GO" id="GO:0050660">
    <property type="term" value="F:flavin adenine dinucleotide binding"/>
    <property type="evidence" value="ECO:0007669"/>
    <property type="project" value="InterPro"/>
</dbReference>
<evidence type="ECO:0000256" key="1">
    <source>
        <dbReference type="ARBA" id="ARBA00009183"/>
    </source>
</evidence>
<organism evidence="7 8">
    <name type="scientific">Parasitella parasitica</name>
    <dbReference type="NCBI Taxonomy" id="35722"/>
    <lineage>
        <taxon>Eukaryota</taxon>
        <taxon>Fungi</taxon>
        <taxon>Fungi incertae sedis</taxon>
        <taxon>Mucoromycota</taxon>
        <taxon>Mucoromycotina</taxon>
        <taxon>Mucoromycetes</taxon>
        <taxon>Mucorales</taxon>
        <taxon>Mucorineae</taxon>
        <taxon>Mucoraceae</taxon>
        <taxon>Parasitella</taxon>
    </lineage>
</organism>
<evidence type="ECO:0000256" key="2">
    <source>
        <dbReference type="ARBA" id="ARBA00022630"/>
    </source>
</evidence>
<protein>
    <recommendedName>
        <fullName evidence="9">FAD/NAD(P)-binding domain-containing protein</fullName>
    </recommendedName>
</protein>
<keyword evidence="3" id="KW-0274">FAD</keyword>
<dbReference type="Pfam" id="PF00743">
    <property type="entry name" value="FMO-like"/>
    <property type="match status" value="2"/>
</dbReference>
<dbReference type="EMBL" id="LN733615">
    <property type="protein sequence ID" value="CEP17173.1"/>
    <property type="molecule type" value="Genomic_DNA"/>
</dbReference>
<evidence type="ECO:0000313" key="8">
    <source>
        <dbReference type="Proteomes" id="UP000054107"/>
    </source>
</evidence>
<keyword evidence="2" id="KW-0285">Flavoprotein</keyword>